<sequence length="110" mass="12280">MAPAHELIDGLKAEQVLADKAYDADSFCEKIEDQGARGIPPPRRHRKLPWNPDCVPTSFRWGIEVFLPSSSMGAKSFSLTYYLPLPFCSIFNSKATHLGLNLLTYSIIPL</sequence>
<dbReference type="AlphaFoldDB" id="A4U2B1"/>
<evidence type="ECO:0000313" key="1">
    <source>
        <dbReference type="EMBL" id="CAM77018.1"/>
    </source>
</evidence>
<gene>
    <name evidence="1" type="ORF">MGR_1705</name>
</gene>
<organism evidence="1">
    <name type="scientific">Magnetospirillum gryphiswaldense</name>
    <dbReference type="NCBI Taxonomy" id="55518"/>
    <lineage>
        <taxon>Bacteria</taxon>
        <taxon>Pseudomonadati</taxon>
        <taxon>Pseudomonadota</taxon>
        <taxon>Alphaproteobacteria</taxon>
        <taxon>Rhodospirillales</taxon>
        <taxon>Rhodospirillaceae</taxon>
        <taxon>Magnetospirillum</taxon>
    </lineage>
</organism>
<proteinExistence type="predicted"/>
<accession>A4U2B1</accession>
<reference evidence="1" key="1">
    <citation type="journal article" date="2007" name="J. Bacteriol.">
        <title>Comparative genome analysis of four magnetotactic bacteria reveals a complex set of group-specific genes implicated in magnetosome biomineralization and function.</title>
        <authorList>
            <person name="Richter M."/>
            <person name="Kube M."/>
            <person name="Bazylinski D.A."/>
            <person name="Lombardot T."/>
            <person name="Gloeckner F.O."/>
            <person name="Reinhardt R."/>
            <person name="Schueler D."/>
        </authorList>
    </citation>
    <scope>NUCLEOTIDE SEQUENCE</scope>
    <source>
        <strain evidence="1">MSR-1</strain>
    </source>
</reference>
<protein>
    <submittedName>
        <fullName evidence="1">Transposase and inactivated derivatives</fullName>
    </submittedName>
</protein>
<dbReference type="EMBL" id="CU459003">
    <property type="protein sequence ID" value="CAM77018.1"/>
    <property type="molecule type" value="Genomic_DNA"/>
</dbReference>
<name>A4U2B1_9PROT</name>